<evidence type="ECO:0000313" key="2">
    <source>
        <dbReference type="Proteomes" id="UP000600918"/>
    </source>
</evidence>
<comment type="caution">
    <text evidence="1">The sequence shown here is derived from an EMBL/GenBank/DDBJ whole genome shotgun (WGS) entry which is preliminary data.</text>
</comment>
<reference evidence="1" key="1">
    <citation type="journal article" date="2020" name="G3 (Bethesda)">
        <title>High-Quality Assemblies for Three Invasive Social Wasps from the &lt;i&gt;Vespula&lt;/i&gt; Genus.</title>
        <authorList>
            <person name="Harrop T.W.R."/>
            <person name="Guhlin J."/>
            <person name="McLaughlin G.M."/>
            <person name="Permina E."/>
            <person name="Stockwell P."/>
            <person name="Gilligan J."/>
            <person name="Le Lec M.F."/>
            <person name="Gruber M.A.M."/>
            <person name="Quinn O."/>
            <person name="Lovegrove M."/>
            <person name="Duncan E.J."/>
            <person name="Remnant E.J."/>
            <person name="Van Eeckhoven J."/>
            <person name="Graham B."/>
            <person name="Knapp R.A."/>
            <person name="Langford K.W."/>
            <person name="Kronenberg Z."/>
            <person name="Press M.O."/>
            <person name="Eacker S.M."/>
            <person name="Wilson-Rankin E.E."/>
            <person name="Purcell J."/>
            <person name="Lester P.J."/>
            <person name="Dearden P.K."/>
        </authorList>
    </citation>
    <scope>NUCLEOTIDE SEQUENCE</scope>
    <source>
        <strain evidence="1">Volc-1</strain>
    </source>
</reference>
<dbReference type="Proteomes" id="UP000600918">
    <property type="component" value="Unassembled WGS sequence"/>
</dbReference>
<keyword evidence="2" id="KW-1185">Reference proteome</keyword>
<dbReference type="EMBL" id="JACSDY010000012">
    <property type="protein sequence ID" value="KAF7413245.1"/>
    <property type="molecule type" value="Genomic_DNA"/>
</dbReference>
<organism evidence="1 2">
    <name type="scientific">Vespula pensylvanica</name>
    <name type="common">Western yellow jacket</name>
    <name type="synonym">Wasp</name>
    <dbReference type="NCBI Taxonomy" id="30213"/>
    <lineage>
        <taxon>Eukaryota</taxon>
        <taxon>Metazoa</taxon>
        <taxon>Ecdysozoa</taxon>
        <taxon>Arthropoda</taxon>
        <taxon>Hexapoda</taxon>
        <taxon>Insecta</taxon>
        <taxon>Pterygota</taxon>
        <taxon>Neoptera</taxon>
        <taxon>Endopterygota</taxon>
        <taxon>Hymenoptera</taxon>
        <taxon>Apocrita</taxon>
        <taxon>Aculeata</taxon>
        <taxon>Vespoidea</taxon>
        <taxon>Vespidae</taxon>
        <taxon>Vespinae</taxon>
        <taxon>Vespula</taxon>
    </lineage>
</organism>
<gene>
    <name evidence="1" type="ORF">H0235_013096</name>
</gene>
<sequence length="115" mass="12050">MSSPCKRNFSKFSKGCHRHCQKHFVGSRSTTGNISIVGVYRTLRKASENGGGGGGGSGGSDAGGGGDGDNTTIFIAVAERLVYFMEISFVYPSPMGKCNGRLSLIEEISCFGSDV</sequence>
<evidence type="ECO:0000313" key="1">
    <source>
        <dbReference type="EMBL" id="KAF7413245.1"/>
    </source>
</evidence>
<name>A0A834KWB5_VESPE</name>
<proteinExistence type="predicted"/>
<protein>
    <submittedName>
        <fullName evidence="1">Uncharacterized protein</fullName>
    </submittedName>
</protein>
<dbReference type="AlphaFoldDB" id="A0A834KWB5"/>
<accession>A0A834KWB5</accession>